<dbReference type="EMBL" id="DUZY01000002">
    <property type="protein sequence ID" value="DAD29362.1"/>
    <property type="molecule type" value="Genomic_DNA"/>
</dbReference>
<dbReference type="InterPro" id="IPR027417">
    <property type="entry name" value="P-loop_NTPase"/>
</dbReference>
<gene>
    <name evidence="3" type="ORF">HUJ06_030830</name>
</gene>
<dbReference type="GO" id="GO:0005524">
    <property type="term" value="F:ATP binding"/>
    <property type="evidence" value="ECO:0007669"/>
    <property type="project" value="UniProtKB-KW"/>
</dbReference>
<reference evidence="3 4" key="1">
    <citation type="journal article" date="2020" name="Mol. Biol. Evol.">
        <title>Distinct Expression and Methylation Patterns for Genes with Different Fates following a Single Whole-Genome Duplication in Flowering Plants.</title>
        <authorList>
            <person name="Shi T."/>
            <person name="Rahmani R.S."/>
            <person name="Gugger P.F."/>
            <person name="Wang M."/>
            <person name="Li H."/>
            <person name="Zhang Y."/>
            <person name="Li Z."/>
            <person name="Wang Q."/>
            <person name="Van de Peer Y."/>
            <person name="Marchal K."/>
            <person name="Chen J."/>
        </authorList>
    </citation>
    <scope>NUCLEOTIDE SEQUENCE [LARGE SCALE GENOMIC DNA]</scope>
    <source>
        <tissue evidence="3">Leaf</tissue>
    </source>
</reference>
<dbReference type="InterPro" id="IPR050130">
    <property type="entry name" value="ClpA_ClpB"/>
</dbReference>
<keyword evidence="4" id="KW-1185">Reference proteome</keyword>
<protein>
    <submittedName>
        <fullName evidence="3">Uncharacterized protein</fullName>
    </submittedName>
</protein>
<evidence type="ECO:0000256" key="2">
    <source>
        <dbReference type="ARBA" id="ARBA00022840"/>
    </source>
</evidence>
<dbReference type="PANTHER" id="PTHR11638:SF18">
    <property type="entry name" value="HEAT SHOCK PROTEIN 104"/>
    <property type="match status" value="1"/>
</dbReference>
<comment type="caution">
    <text evidence="3">The sequence shown here is derived from an EMBL/GenBank/DDBJ whole genome shotgun (WGS) entry which is preliminary data.</text>
</comment>
<name>A0A822YAN3_NELNU</name>
<dbReference type="SUPFAM" id="SSF52540">
    <property type="entry name" value="P-loop containing nucleoside triphosphate hydrolases"/>
    <property type="match status" value="1"/>
</dbReference>
<keyword evidence="2" id="KW-0067">ATP-binding</keyword>
<keyword evidence="1" id="KW-0547">Nucleotide-binding</keyword>
<evidence type="ECO:0000256" key="1">
    <source>
        <dbReference type="ARBA" id="ARBA00022741"/>
    </source>
</evidence>
<dbReference type="PANTHER" id="PTHR11638">
    <property type="entry name" value="ATP-DEPENDENT CLP PROTEASE"/>
    <property type="match status" value="1"/>
</dbReference>
<dbReference type="Proteomes" id="UP000607653">
    <property type="component" value="Unassembled WGS sequence"/>
</dbReference>
<evidence type="ECO:0000313" key="3">
    <source>
        <dbReference type="EMBL" id="DAD29362.1"/>
    </source>
</evidence>
<organism evidence="3 4">
    <name type="scientific">Nelumbo nucifera</name>
    <name type="common">Sacred lotus</name>
    <dbReference type="NCBI Taxonomy" id="4432"/>
    <lineage>
        <taxon>Eukaryota</taxon>
        <taxon>Viridiplantae</taxon>
        <taxon>Streptophyta</taxon>
        <taxon>Embryophyta</taxon>
        <taxon>Tracheophyta</taxon>
        <taxon>Spermatophyta</taxon>
        <taxon>Magnoliopsida</taxon>
        <taxon>Proteales</taxon>
        <taxon>Nelumbonaceae</taxon>
        <taxon>Nelumbo</taxon>
    </lineage>
</organism>
<dbReference type="AlphaFoldDB" id="A0A822YAN3"/>
<sequence length="109" mass="12648">MQEVRIENHVGCFFVMHQLLMGVGTCCDQFSYFDELQVRRHFRPELLNRPDEIVIIDPLSHEQLRKVARLRMRDVASRLAERDVEIGISRKSGLELRHKLSVGSSNVTS</sequence>
<evidence type="ECO:0000313" key="4">
    <source>
        <dbReference type="Proteomes" id="UP000607653"/>
    </source>
</evidence>
<accession>A0A822YAN3</accession>
<proteinExistence type="predicted"/>